<keyword evidence="3" id="KW-1185">Reference proteome</keyword>
<evidence type="ECO:0000313" key="3">
    <source>
        <dbReference type="Proteomes" id="UP000251891"/>
    </source>
</evidence>
<comment type="caution">
    <text evidence="2">The sequence shown here is derived from an EMBL/GenBank/DDBJ whole genome shotgun (WGS) entry which is preliminary data.</text>
</comment>
<proteinExistence type="predicted"/>
<dbReference type="Proteomes" id="UP000251891">
    <property type="component" value="Unassembled WGS sequence"/>
</dbReference>
<keyword evidence="1" id="KW-1133">Transmembrane helix</keyword>
<keyword evidence="1" id="KW-0812">Transmembrane</keyword>
<name>A0A365H7X3_9ACTN</name>
<reference evidence="2 3" key="1">
    <citation type="submission" date="2018-06" db="EMBL/GenBank/DDBJ databases">
        <title>Actinomadura craniellae sp. nov. isolated from marine sponge Craniella sp.</title>
        <authorList>
            <person name="Li L."/>
            <person name="Xu Q.H."/>
            <person name="Lin H.W."/>
            <person name="Lu Y.H."/>
        </authorList>
    </citation>
    <scope>NUCLEOTIDE SEQUENCE [LARGE SCALE GENOMIC DNA]</scope>
    <source>
        <strain evidence="2 3">LHW63021</strain>
    </source>
</reference>
<keyword evidence="1" id="KW-0472">Membrane</keyword>
<feature type="transmembrane region" description="Helical" evidence="1">
    <location>
        <begin position="20"/>
        <end position="39"/>
    </location>
</feature>
<evidence type="ECO:0000313" key="2">
    <source>
        <dbReference type="EMBL" id="RAY14363.1"/>
    </source>
</evidence>
<dbReference type="Pfam" id="PF14155">
    <property type="entry name" value="DUF4307"/>
    <property type="match status" value="1"/>
</dbReference>
<dbReference type="AlphaFoldDB" id="A0A365H7X3"/>
<protein>
    <submittedName>
        <fullName evidence="2">DUF4307 domain-containing protein</fullName>
    </submittedName>
</protein>
<sequence>MTPAPTTSADTETGPRRGRLGYVVIGLVVAVAAAGWAFVMANAGRTPGISAETVAFKILDDSAVELKYRVAKPKDRAVRCVLDAIDRNFAPVARTETVIPAGVSEVERTVTLRTTKRANAARVKDCRRV</sequence>
<dbReference type="RefSeq" id="WP_111868038.1">
    <property type="nucleotide sequence ID" value="NZ_QLYX01000006.1"/>
</dbReference>
<evidence type="ECO:0000256" key="1">
    <source>
        <dbReference type="SAM" id="Phobius"/>
    </source>
</evidence>
<accession>A0A365H7X3</accession>
<dbReference type="OrthoDB" id="3477115at2"/>
<gene>
    <name evidence="2" type="ORF">DPM19_15475</name>
</gene>
<organism evidence="2 3">
    <name type="scientific">Actinomadura craniellae</name>
    <dbReference type="NCBI Taxonomy" id="2231787"/>
    <lineage>
        <taxon>Bacteria</taxon>
        <taxon>Bacillati</taxon>
        <taxon>Actinomycetota</taxon>
        <taxon>Actinomycetes</taxon>
        <taxon>Streptosporangiales</taxon>
        <taxon>Thermomonosporaceae</taxon>
        <taxon>Actinomadura</taxon>
    </lineage>
</organism>
<dbReference type="InterPro" id="IPR025443">
    <property type="entry name" value="DUF4307"/>
</dbReference>
<dbReference type="EMBL" id="QLYX01000006">
    <property type="protein sequence ID" value="RAY14363.1"/>
    <property type="molecule type" value="Genomic_DNA"/>
</dbReference>